<name>A0ABQ5FZ44_9ASTR</name>
<dbReference type="Proteomes" id="UP001151760">
    <property type="component" value="Unassembled WGS sequence"/>
</dbReference>
<protein>
    <submittedName>
        <fullName evidence="1">Uncharacterized protein</fullName>
    </submittedName>
</protein>
<evidence type="ECO:0000313" key="2">
    <source>
        <dbReference type="Proteomes" id="UP001151760"/>
    </source>
</evidence>
<dbReference type="EMBL" id="BQNB010017917">
    <property type="protein sequence ID" value="GJT68638.1"/>
    <property type="molecule type" value="Genomic_DNA"/>
</dbReference>
<comment type="caution">
    <text evidence="1">The sequence shown here is derived from an EMBL/GenBank/DDBJ whole genome shotgun (WGS) entry which is preliminary data.</text>
</comment>
<reference evidence="1" key="1">
    <citation type="journal article" date="2022" name="Int. J. Mol. Sci.">
        <title>Draft Genome of Tanacetum Coccineum: Genomic Comparison of Closely Related Tanacetum-Family Plants.</title>
        <authorList>
            <person name="Yamashiro T."/>
            <person name="Shiraishi A."/>
            <person name="Nakayama K."/>
            <person name="Satake H."/>
        </authorList>
    </citation>
    <scope>NUCLEOTIDE SEQUENCE</scope>
</reference>
<sequence>MKGGDDEVLMGDIVSSDDKWKESDNTNHLNNNAGPFFKPYLDAQEGNNIYTFEKGREGFDEHKPKTYGRNIGELDDNSVSNNPPYIFNKNKELLNERMCISKIFEVIRYSFGTNEEYVAINTCEYDA</sequence>
<organism evidence="1 2">
    <name type="scientific">Tanacetum coccineum</name>
    <dbReference type="NCBI Taxonomy" id="301880"/>
    <lineage>
        <taxon>Eukaryota</taxon>
        <taxon>Viridiplantae</taxon>
        <taxon>Streptophyta</taxon>
        <taxon>Embryophyta</taxon>
        <taxon>Tracheophyta</taxon>
        <taxon>Spermatophyta</taxon>
        <taxon>Magnoliopsida</taxon>
        <taxon>eudicotyledons</taxon>
        <taxon>Gunneridae</taxon>
        <taxon>Pentapetalae</taxon>
        <taxon>asterids</taxon>
        <taxon>campanulids</taxon>
        <taxon>Asterales</taxon>
        <taxon>Asteraceae</taxon>
        <taxon>Asteroideae</taxon>
        <taxon>Anthemideae</taxon>
        <taxon>Anthemidinae</taxon>
        <taxon>Tanacetum</taxon>
    </lineage>
</organism>
<gene>
    <name evidence="1" type="ORF">Tco_1020118</name>
</gene>
<evidence type="ECO:0000313" key="1">
    <source>
        <dbReference type="EMBL" id="GJT68638.1"/>
    </source>
</evidence>
<reference evidence="1" key="2">
    <citation type="submission" date="2022-01" db="EMBL/GenBank/DDBJ databases">
        <authorList>
            <person name="Yamashiro T."/>
            <person name="Shiraishi A."/>
            <person name="Satake H."/>
            <person name="Nakayama K."/>
        </authorList>
    </citation>
    <scope>NUCLEOTIDE SEQUENCE</scope>
</reference>
<keyword evidence="2" id="KW-1185">Reference proteome</keyword>
<proteinExistence type="predicted"/>
<accession>A0ABQ5FZ44</accession>